<organism evidence="7">
    <name type="scientific">Providencia stuartii</name>
    <dbReference type="NCBI Taxonomy" id="588"/>
    <lineage>
        <taxon>Bacteria</taxon>
        <taxon>Pseudomonadati</taxon>
        <taxon>Pseudomonadota</taxon>
        <taxon>Gammaproteobacteria</taxon>
        <taxon>Enterobacterales</taxon>
        <taxon>Morganellaceae</taxon>
        <taxon>Providencia</taxon>
    </lineage>
</organism>
<evidence type="ECO:0000256" key="4">
    <source>
        <dbReference type="ARBA" id="ARBA00022989"/>
    </source>
</evidence>
<keyword evidence="2" id="KW-1003">Cell membrane</keyword>
<dbReference type="PANTHER" id="PTHR30250">
    <property type="entry name" value="PST FAMILY PREDICTED COLANIC ACID TRANSPORTER"/>
    <property type="match status" value="1"/>
</dbReference>
<evidence type="ECO:0000256" key="2">
    <source>
        <dbReference type="ARBA" id="ARBA00022475"/>
    </source>
</evidence>
<evidence type="ECO:0000313" key="7">
    <source>
        <dbReference type="EMBL" id="AXL96381.1"/>
    </source>
</evidence>
<feature type="transmembrane region" description="Helical" evidence="6">
    <location>
        <begin position="372"/>
        <end position="391"/>
    </location>
</feature>
<dbReference type="PANTHER" id="PTHR30250:SF11">
    <property type="entry name" value="O-ANTIGEN TRANSPORTER-RELATED"/>
    <property type="match status" value="1"/>
</dbReference>
<evidence type="ECO:0000256" key="1">
    <source>
        <dbReference type="ARBA" id="ARBA00004651"/>
    </source>
</evidence>
<feature type="transmembrane region" description="Helical" evidence="6">
    <location>
        <begin position="198"/>
        <end position="216"/>
    </location>
</feature>
<proteinExistence type="predicted"/>
<feature type="transmembrane region" description="Helical" evidence="6">
    <location>
        <begin position="276"/>
        <end position="300"/>
    </location>
</feature>
<dbReference type="AlphaFoldDB" id="A0A346CLA7"/>
<feature type="transmembrane region" description="Helical" evidence="6">
    <location>
        <begin position="167"/>
        <end position="186"/>
    </location>
</feature>
<dbReference type="InterPro" id="IPR050833">
    <property type="entry name" value="Poly_Biosynth_Transport"/>
</dbReference>
<reference evidence="7" key="1">
    <citation type="submission" date="2018-06" db="EMBL/GenBank/DDBJ databases">
        <title>Development of a Molecular Serotyping Scheme and a Multiplexed Luminex-Based Array for Providencia.</title>
        <authorList>
            <person name="Du Y."/>
            <person name="Liu B."/>
        </authorList>
    </citation>
    <scope>NUCLEOTIDE SEQUENCE</scope>
</reference>
<dbReference type="RefSeq" id="WP_154639964.1">
    <property type="nucleotide sequence ID" value="NZ_JAPKIT010000046.1"/>
</dbReference>
<dbReference type="Pfam" id="PF01943">
    <property type="entry name" value="Polysacc_synt"/>
    <property type="match status" value="1"/>
</dbReference>
<sequence length="408" mass="47332">MKDIFKKLFGYGSIELINKAIPFILLPILTRYLTPTEYGVVTTYQLTWQILAIFFSFGFTSLITVGFHKKKDREFSLLKSNIFTTTLILGIGMQLLISSFILGIYSDKRFIYVIISSFLMSFVTFCLAINQTKKNIVHYGIIQIALTFTNIIFSIVLVAFFELGIDGRIIGFCVSPLFAIFLCFYFKNIQLNEFKFSYFKLPLLYSSFPLLIHQTINWARYSIDKYIILYLLGSYSLGIYNVNFQLAFSLSIIVMVTNRTIQPILFEKLNKKENALSIFILQIMIPLFGFIFIYLFVYLFGDHILGKTFSIENNVFFILLLSFFIQGIYLSFCNYLYFYQLNKQIMFNSLVSIFSSFGISFLMIHYFGFIGAAYGTLVSITVLTIFTYSTLSKNKILPWSKNENRIYS</sequence>
<evidence type="ECO:0000256" key="5">
    <source>
        <dbReference type="ARBA" id="ARBA00023136"/>
    </source>
</evidence>
<gene>
    <name evidence="7" type="primary">wzx</name>
</gene>
<feature type="transmembrane region" description="Helical" evidence="6">
    <location>
        <begin position="46"/>
        <end position="68"/>
    </location>
</feature>
<protein>
    <submittedName>
        <fullName evidence="7">Putative lipooligosaccharide flippase</fullName>
    </submittedName>
</protein>
<evidence type="ECO:0000256" key="6">
    <source>
        <dbReference type="SAM" id="Phobius"/>
    </source>
</evidence>
<feature type="transmembrane region" description="Helical" evidence="6">
    <location>
        <begin position="315"/>
        <end position="338"/>
    </location>
</feature>
<keyword evidence="4 6" id="KW-1133">Transmembrane helix</keyword>
<comment type="subcellular location">
    <subcellularLocation>
        <location evidence="1">Cell membrane</location>
        <topology evidence="1">Multi-pass membrane protein</topology>
    </subcellularLocation>
</comment>
<accession>A0A346CLA7</accession>
<dbReference type="GO" id="GO:0005886">
    <property type="term" value="C:plasma membrane"/>
    <property type="evidence" value="ECO:0007669"/>
    <property type="project" value="UniProtKB-SubCell"/>
</dbReference>
<name>A0A346CLA7_PROST</name>
<feature type="transmembrane region" description="Helical" evidence="6">
    <location>
        <begin position="136"/>
        <end position="161"/>
    </location>
</feature>
<dbReference type="InterPro" id="IPR002797">
    <property type="entry name" value="Polysacc_synth"/>
</dbReference>
<feature type="transmembrane region" description="Helical" evidence="6">
    <location>
        <begin position="80"/>
        <end position="104"/>
    </location>
</feature>
<keyword evidence="3 6" id="KW-0812">Transmembrane</keyword>
<keyword evidence="5 6" id="KW-0472">Membrane</keyword>
<evidence type="ECO:0000256" key="3">
    <source>
        <dbReference type="ARBA" id="ARBA00022692"/>
    </source>
</evidence>
<dbReference type="EMBL" id="MH444263">
    <property type="protein sequence ID" value="AXL96381.1"/>
    <property type="molecule type" value="Genomic_DNA"/>
</dbReference>
<feature type="transmembrane region" description="Helical" evidence="6">
    <location>
        <begin position="228"/>
        <end position="256"/>
    </location>
</feature>
<feature type="transmembrane region" description="Helical" evidence="6">
    <location>
        <begin position="16"/>
        <end position="34"/>
    </location>
</feature>
<feature type="transmembrane region" description="Helical" evidence="6">
    <location>
        <begin position="345"/>
        <end position="366"/>
    </location>
</feature>
<feature type="transmembrane region" description="Helical" evidence="6">
    <location>
        <begin position="110"/>
        <end position="129"/>
    </location>
</feature>